<organism evidence="11 12">
    <name type="scientific">Abeliophyllum distichum</name>
    <dbReference type="NCBI Taxonomy" id="126358"/>
    <lineage>
        <taxon>Eukaryota</taxon>
        <taxon>Viridiplantae</taxon>
        <taxon>Streptophyta</taxon>
        <taxon>Embryophyta</taxon>
        <taxon>Tracheophyta</taxon>
        <taxon>Spermatophyta</taxon>
        <taxon>Magnoliopsida</taxon>
        <taxon>eudicotyledons</taxon>
        <taxon>Gunneridae</taxon>
        <taxon>Pentapetalae</taxon>
        <taxon>asterids</taxon>
        <taxon>lamiids</taxon>
        <taxon>Lamiales</taxon>
        <taxon>Oleaceae</taxon>
        <taxon>Forsythieae</taxon>
        <taxon>Abeliophyllum</taxon>
    </lineage>
</organism>
<dbReference type="Gene3D" id="1.20.5.4130">
    <property type="match status" value="1"/>
</dbReference>
<dbReference type="FunFam" id="1.10.10.10:FF:000322">
    <property type="entry name" value="Probable disease resistance protein At1g63360"/>
    <property type="match status" value="1"/>
</dbReference>
<feature type="domain" description="Disease resistance protein winged helix" evidence="9">
    <location>
        <begin position="432"/>
        <end position="504"/>
    </location>
</feature>
<dbReference type="InterPro" id="IPR032675">
    <property type="entry name" value="LRR_dom_sf"/>
</dbReference>
<dbReference type="InterPro" id="IPR056789">
    <property type="entry name" value="LRR_R13L1-DRL21"/>
</dbReference>
<dbReference type="SUPFAM" id="SSF52058">
    <property type="entry name" value="L domain-like"/>
    <property type="match status" value="1"/>
</dbReference>
<evidence type="ECO:0000256" key="1">
    <source>
        <dbReference type="ARBA" id="ARBA00008894"/>
    </source>
</evidence>
<keyword evidence="6" id="KW-0067">ATP-binding</keyword>
<reference evidence="12" key="1">
    <citation type="submission" date="2024-07" db="EMBL/GenBank/DDBJ databases">
        <title>Two chromosome-level genome assemblies of Korean endemic species Abeliophyllum distichum and Forsythia ovata (Oleaceae).</title>
        <authorList>
            <person name="Jang H."/>
        </authorList>
    </citation>
    <scope>NUCLEOTIDE SEQUENCE [LARGE SCALE GENOMIC DNA]</scope>
</reference>
<evidence type="ECO:0000256" key="3">
    <source>
        <dbReference type="ARBA" id="ARBA00022737"/>
    </source>
</evidence>
<dbReference type="SUPFAM" id="SSF52540">
    <property type="entry name" value="P-loop containing nucleoside triphosphate hydrolases"/>
    <property type="match status" value="1"/>
</dbReference>
<dbReference type="EMBL" id="JBFOLK010000008">
    <property type="protein sequence ID" value="KAL2493325.1"/>
    <property type="molecule type" value="Genomic_DNA"/>
</dbReference>
<keyword evidence="2" id="KW-0433">Leucine-rich repeat</keyword>
<keyword evidence="4" id="KW-0547">Nucleotide-binding</keyword>
<name>A0ABD1RY01_9LAMI</name>
<protein>
    <submittedName>
        <fullName evidence="11">Disease resistance RPP13-like protein 1</fullName>
    </submittedName>
</protein>
<feature type="domain" description="NB-ARC" evidence="7">
    <location>
        <begin position="180"/>
        <end position="347"/>
    </location>
</feature>
<dbReference type="SMART" id="SM00369">
    <property type="entry name" value="LRR_TYP"/>
    <property type="match status" value="2"/>
</dbReference>
<evidence type="ECO:0000256" key="2">
    <source>
        <dbReference type="ARBA" id="ARBA00022614"/>
    </source>
</evidence>
<evidence type="ECO:0000256" key="6">
    <source>
        <dbReference type="ARBA" id="ARBA00022840"/>
    </source>
</evidence>
<dbReference type="InterPro" id="IPR002182">
    <property type="entry name" value="NB-ARC"/>
</dbReference>
<dbReference type="PRINTS" id="PR00364">
    <property type="entry name" value="DISEASERSIST"/>
</dbReference>
<dbReference type="InterPro" id="IPR003591">
    <property type="entry name" value="Leu-rich_rpt_typical-subtyp"/>
</dbReference>
<dbReference type="Pfam" id="PF25019">
    <property type="entry name" value="LRR_R13L1-DRL21"/>
    <property type="match status" value="1"/>
</dbReference>
<sequence length="954" mass="108756">MSDAIITLILTQLASIMEEQIRQEVRLVAGVKKDIEKLTSGFKAIQAVLVDAEKRQVKDESVKDWLEKLKDVAYDMDDVLSEWITATRKAKAEGIEDSSSSKKKVWSFISLPCLGFRRVVLRRDIALKIKDINERLDVIATEKHRYNFNKLVESGGPERLKTTSYIDISEVRGRDVDKNTLVSKLLSESRQSHGFHVVSLVGMGGIGKTTLAQMVYNCAAVEQDFERKMWVCVSEPFDDVRVAKAIVEDLEGNAPHLFELETVLRHLRNAISGKKFLLVLDDVWTEDYRKWEQLFNSLRTGASGSKILVTTRNERVAKVMRSSYELHLGQLSDEDSWSLFSQIAFFERSKEDCEELEDIGRKIADKCRGLPLTVKTIGSLMRFKNSVQDWQNVLNSEFWELEEAEGGLFPPLMLSYFDLPSTMKRCFSFCALFPKDHIIDASNLIKLWMAQGYLHSTQNVEMEVLGAEYLQNLVMRSFFQDLEKDKDGKRILRFKMHDMVHDFAQYLTKSECSVVEVDSELAVNMGSSYKMKRHLTLVRAEDVRFPTSIANVEKLHSFWVQSFYDTPPIISELDRIEPDLCHRLACLKALDLSRNRLGELPKEVGKLISLRYLNLSHNPFWELPSTLCDLYNLQTLKLSACDHLRKLPRGMGKLVNLRHLEIDCTDSLKTLPKGIGNLSSLQTLSKFVIVRGSDGEEATCTLEDLKYLKNLRGCLKIEGLGYATNADEAKRAELSEKKHLSDLHLDFKPMAQTGSEGEVIEALQLHPGLQSLVISSYGGTRFPNWMVSLTNLRKLSLQECQNCTILPPLGRLPSLVTLYIDGLHNLKSLGLEFLGATINVSDRFTADSKHRSLALSSAENIAFPKLKKLKISNMRSWEEWNMIRAKGENIKIMPSLLCLKLYNCSNLKALPRPLFQTTPIRKLHIQNCPIIQQRYKKETGEHWISISRIPKVRI</sequence>
<dbReference type="PROSITE" id="PS51450">
    <property type="entry name" value="LRR"/>
    <property type="match status" value="1"/>
</dbReference>
<dbReference type="GO" id="GO:0005524">
    <property type="term" value="F:ATP binding"/>
    <property type="evidence" value="ECO:0007669"/>
    <property type="project" value="UniProtKB-KW"/>
</dbReference>
<proteinExistence type="inferred from homology"/>
<dbReference type="FunFam" id="1.10.8.430:FF:000003">
    <property type="entry name" value="Probable disease resistance protein At5g66910"/>
    <property type="match status" value="1"/>
</dbReference>
<dbReference type="InterPro" id="IPR058922">
    <property type="entry name" value="WHD_DRP"/>
</dbReference>
<evidence type="ECO:0000259" key="9">
    <source>
        <dbReference type="Pfam" id="PF23559"/>
    </source>
</evidence>
<evidence type="ECO:0000259" key="10">
    <source>
        <dbReference type="Pfam" id="PF25019"/>
    </source>
</evidence>
<dbReference type="PANTHER" id="PTHR36766">
    <property type="entry name" value="PLANT BROAD-SPECTRUM MILDEW RESISTANCE PROTEIN RPW8"/>
    <property type="match status" value="1"/>
</dbReference>
<dbReference type="CDD" id="cd14798">
    <property type="entry name" value="RX-CC_like"/>
    <property type="match status" value="1"/>
</dbReference>
<keyword evidence="5" id="KW-0611">Plant defense</keyword>
<comment type="caution">
    <text evidence="11">The sequence shown here is derived from an EMBL/GenBank/DDBJ whole genome shotgun (WGS) entry which is preliminary data.</text>
</comment>
<evidence type="ECO:0000256" key="4">
    <source>
        <dbReference type="ARBA" id="ARBA00022741"/>
    </source>
</evidence>
<accession>A0ABD1RY01</accession>
<evidence type="ECO:0000313" key="12">
    <source>
        <dbReference type="Proteomes" id="UP001604336"/>
    </source>
</evidence>
<dbReference type="Gene3D" id="3.80.10.10">
    <property type="entry name" value="Ribonuclease Inhibitor"/>
    <property type="match status" value="1"/>
</dbReference>
<evidence type="ECO:0000259" key="8">
    <source>
        <dbReference type="Pfam" id="PF18052"/>
    </source>
</evidence>
<dbReference type="InterPro" id="IPR027417">
    <property type="entry name" value="P-loop_NTPase"/>
</dbReference>
<feature type="domain" description="Disease resistance N-terminal" evidence="8">
    <location>
        <begin position="9"/>
        <end position="99"/>
    </location>
</feature>
<evidence type="ECO:0000259" key="7">
    <source>
        <dbReference type="Pfam" id="PF00931"/>
    </source>
</evidence>
<dbReference type="FunFam" id="3.40.50.300:FF:001091">
    <property type="entry name" value="Probable disease resistance protein At1g61300"/>
    <property type="match status" value="1"/>
</dbReference>
<feature type="domain" description="R13L1/DRL21-like LRR repeat region" evidence="10">
    <location>
        <begin position="702"/>
        <end position="822"/>
    </location>
</feature>
<dbReference type="Gene3D" id="1.10.10.10">
    <property type="entry name" value="Winged helix-like DNA-binding domain superfamily/Winged helix DNA-binding domain"/>
    <property type="match status" value="1"/>
</dbReference>
<dbReference type="Pfam" id="PF00931">
    <property type="entry name" value="NB-ARC"/>
    <property type="match status" value="1"/>
</dbReference>
<evidence type="ECO:0000256" key="5">
    <source>
        <dbReference type="ARBA" id="ARBA00022821"/>
    </source>
</evidence>
<dbReference type="InterPro" id="IPR036388">
    <property type="entry name" value="WH-like_DNA-bd_sf"/>
</dbReference>
<dbReference type="Pfam" id="PF18052">
    <property type="entry name" value="Rx_N"/>
    <property type="match status" value="1"/>
</dbReference>
<dbReference type="InterPro" id="IPR001611">
    <property type="entry name" value="Leu-rich_rpt"/>
</dbReference>
<evidence type="ECO:0000313" key="11">
    <source>
        <dbReference type="EMBL" id="KAL2493325.1"/>
    </source>
</evidence>
<dbReference type="PANTHER" id="PTHR36766:SF45">
    <property type="entry name" value="NB-ARC DOMAIN-CONTAINING PROTEIN"/>
    <property type="match status" value="1"/>
</dbReference>
<dbReference type="InterPro" id="IPR042197">
    <property type="entry name" value="Apaf_helical"/>
</dbReference>
<dbReference type="Gene3D" id="1.10.8.430">
    <property type="entry name" value="Helical domain of apoptotic protease-activating factors"/>
    <property type="match status" value="1"/>
</dbReference>
<dbReference type="InterPro" id="IPR038005">
    <property type="entry name" value="RX-like_CC"/>
</dbReference>
<keyword evidence="12" id="KW-1185">Reference proteome</keyword>
<dbReference type="GO" id="GO:0051607">
    <property type="term" value="P:defense response to virus"/>
    <property type="evidence" value="ECO:0007669"/>
    <property type="project" value="UniProtKB-ARBA"/>
</dbReference>
<dbReference type="AlphaFoldDB" id="A0ABD1RY01"/>
<dbReference type="Pfam" id="PF23559">
    <property type="entry name" value="WHD_DRP"/>
    <property type="match status" value="1"/>
</dbReference>
<comment type="similarity">
    <text evidence="1">Belongs to the disease resistance NB-LRR family.</text>
</comment>
<dbReference type="Gene3D" id="3.40.50.300">
    <property type="entry name" value="P-loop containing nucleotide triphosphate hydrolases"/>
    <property type="match status" value="1"/>
</dbReference>
<dbReference type="InterPro" id="IPR041118">
    <property type="entry name" value="Rx_N"/>
</dbReference>
<dbReference type="Pfam" id="PF13855">
    <property type="entry name" value="LRR_8"/>
    <property type="match status" value="1"/>
</dbReference>
<dbReference type="Proteomes" id="UP001604336">
    <property type="component" value="Unassembled WGS sequence"/>
</dbReference>
<keyword evidence="3" id="KW-0677">Repeat</keyword>
<gene>
    <name evidence="11" type="ORF">Adt_28953</name>
</gene>